<organism evidence="3">
    <name type="scientific">Hanusia phi</name>
    <dbReference type="NCBI Taxonomy" id="3032"/>
    <lineage>
        <taxon>Eukaryota</taxon>
        <taxon>Cryptophyceae</taxon>
        <taxon>Pyrenomonadales</taxon>
        <taxon>Geminigeraceae</taxon>
        <taxon>Hanusia</taxon>
    </lineage>
</organism>
<dbReference type="PANTHER" id="PTHR23011:SF28">
    <property type="entry name" value="CYCLIC NUCLEOTIDE-BINDING DOMAIN CONTAINING PROTEIN"/>
    <property type="match status" value="1"/>
</dbReference>
<dbReference type="InterPro" id="IPR014710">
    <property type="entry name" value="RmlC-like_jellyroll"/>
</dbReference>
<reference evidence="3" key="1">
    <citation type="submission" date="2021-01" db="EMBL/GenBank/DDBJ databases">
        <authorList>
            <person name="Corre E."/>
            <person name="Pelletier E."/>
            <person name="Niang G."/>
            <person name="Scheremetjew M."/>
            <person name="Finn R."/>
            <person name="Kale V."/>
            <person name="Holt S."/>
            <person name="Cochrane G."/>
            <person name="Meng A."/>
            <person name="Brown T."/>
            <person name="Cohen L."/>
        </authorList>
    </citation>
    <scope>NUCLEOTIDE SEQUENCE</scope>
    <source>
        <strain evidence="3">CCMP325</strain>
    </source>
</reference>
<name>A0A7S0HP24_9CRYP</name>
<dbReference type="InterPro" id="IPR019734">
    <property type="entry name" value="TPR_rpt"/>
</dbReference>
<accession>A0A7S0HP24</accession>
<dbReference type="AlphaFoldDB" id="A0A7S0HP24"/>
<feature type="region of interest" description="Disordered" evidence="1">
    <location>
        <begin position="152"/>
        <end position="171"/>
    </location>
</feature>
<dbReference type="InterPro" id="IPR000595">
    <property type="entry name" value="cNMP-bd_dom"/>
</dbReference>
<gene>
    <name evidence="3" type="ORF">HPHI1048_LOCUS12621</name>
</gene>
<dbReference type="Pfam" id="PF13432">
    <property type="entry name" value="TPR_16"/>
    <property type="match status" value="1"/>
</dbReference>
<dbReference type="SUPFAM" id="SSF51206">
    <property type="entry name" value="cAMP-binding domain-like"/>
    <property type="match status" value="2"/>
</dbReference>
<evidence type="ECO:0000313" key="3">
    <source>
        <dbReference type="EMBL" id="CAD8488056.1"/>
    </source>
</evidence>
<dbReference type="Gene3D" id="1.25.40.10">
    <property type="entry name" value="Tetratricopeptide repeat domain"/>
    <property type="match status" value="2"/>
</dbReference>
<dbReference type="SMART" id="SM00028">
    <property type="entry name" value="TPR"/>
    <property type="match status" value="4"/>
</dbReference>
<feature type="region of interest" description="Disordered" evidence="1">
    <location>
        <begin position="71"/>
        <end position="92"/>
    </location>
</feature>
<dbReference type="CDD" id="cd00038">
    <property type="entry name" value="CAP_ED"/>
    <property type="match status" value="1"/>
</dbReference>
<evidence type="ECO:0000259" key="2">
    <source>
        <dbReference type="PROSITE" id="PS50042"/>
    </source>
</evidence>
<dbReference type="EMBL" id="HBEO01018493">
    <property type="protein sequence ID" value="CAD8488056.1"/>
    <property type="molecule type" value="Transcribed_RNA"/>
</dbReference>
<dbReference type="SUPFAM" id="SSF48452">
    <property type="entry name" value="TPR-like"/>
    <property type="match status" value="1"/>
</dbReference>
<dbReference type="PANTHER" id="PTHR23011">
    <property type="entry name" value="CYCLIC NUCLEOTIDE-BINDING DOMAIN CONTAINING PROTEIN"/>
    <property type="match status" value="1"/>
</dbReference>
<sequence length="805" mass="91192">MSLTVGSAHRRRMGLPLRPSSTPLASSSFIEIPSFEPETVASIAKRRMLRSAVLRRPHTTLGQYSREWKWKSTKEEKEDDGDEEETERHAHSWVDSVEKSILKNSRAIKKIKEAYESTRSFRKKVEKDLWNAGKDNMLAHHDTLVSQGALMEEEELRNESGSPDEKKQRVSFSSYQLHPLRPGFSWPEPKITETPLCGACGGWGPARGSEKLFNKGQSLLKANRFEEAEALFKAALADPKKRKTEKMFQARVNLSLSQLAQGKAREAAGECEQALQELETDKISPRGKLVNGQEEADRNELSRKKSFVCLYNKGLAYAAAGMHSAAIKSFTEARRFDSSNMVALQARALSYRSLKCFREAIQDYSTIQESKSAEGEAMQLQDLDEEEEQQRKIRAQVDLLGKNVIPENEYGRPIPPMKNIDDAHNDPRIRKILRAPATKRSDEDIELLIAVMMKFNFFQNYINNPAFMTTFCTNVTYRRFGYEEVVFNRGDEADFVFVVWTGTVELTKNSDLDMIGVEIFNPAETKTEGMTIGIDEVMKGKSRGHFAKAGAHGALLLSISRENYLKAFRASQIERAEQDAQFLRTFFSSPRLDLFPRNSAWGKAGVLEDLVLNNMEFLSVPGKHVVCRQGDNSEALYFIRRGKCEVYRTPDLSSFGKYYGLLREIHAAVRKVDEDTMEQQQSNGKNKFLSRGGETADENILVGQLDLGDWFGGETVLKDGHVPYFYTIVTTEPSQLLLLKRSSLFHLQGRSLQILRDALSGWVPSLPRGFVKDNKYAQYKEKVLAEVLGSRKAMALRKKSEKTFV</sequence>
<dbReference type="Gene3D" id="2.60.120.10">
    <property type="entry name" value="Jelly Rolls"/>
    <property type="match status" value="2"/>
</dbReference>
<dbReference type="PROSITE" id="PS50042">
    <property type="entry name" value="CNMP_BINDING_3"/>
    <property type="match status" value="2"/>
</dbReference>
<proteinExistence type="predicted"/>
<evidence type="ECO:0000256" key="1">
    <source>
        <dbReference type="SAM" id="MobiDB-lite"/>
    </source>
</evidence>
<dbReference type="InterPro" id="IPR011990">
    <property type="entry name" value="TPR-like_helical_dom_sf"/>
</dbReference>
<feature type="domain" description="Cyclic nucleotide-binding" evidence="2">
    <location>
        <begin position="484"/>
        <end position="585"/>
    </location>
</feature>
<dbReference type="InterPro" id="IPR018490">
    <property type="entry name" value="cNMP-bd_dom_sf"/>
</dbReference>
<protein>
    <recommendedName>
        <fullName evidence="2">Cyclic nucleotide-binding domain-containing protein</fullName>
    </recommendedName>
</protein>
<feature type="domain" description="Cyclic nucleotide-binding" evidence="2">
    <location>
        <begin position="611"/>
        <end position="765"/>
    </location>
</feature>